<keyword evidence="3" id="KW-1185">Reference proteome</keyword>
<dbReference type="Proteomes" id="UP001152747">
    <property type="component" value="Unassembled WGS sequence"/>
</dbReference>
<keyword evidence="1" id="KW-0732">Signal</keyword>
<feature type="signal peptide" evidence="1">
    <location>
        <begin position="1"/>
        <end position="17"/>
    </location>
</feature>
<accession>A0A9P1IEZ0</accession>
<dbReference type="EMBL" id="CANHGI010000002">
    <property type="protein sequence ID" value="CAI5443400.1"/>
    <property type="molecule type" value="Genomic_DNA"/>
</dbReference>
<evidence type="ECO:0000313" key="3">
    <source>
        <dbReference type="Proteomes" id="UP001152747"/>
    </source>
</evidence>
<proteinExistence type="predicted"/>
<dbReference type="AlphaFoldDB" id="A0A9P1IEZ0"/>
<evidence type="ECO:0000256" key="1">
    <source>
        <dbReference type="SAM" id="SignalP"/>
    </source>
</evidence>
<gene>
    <name evidence="2" type="ORF">CAMP_LOCUS6037</name>
</gene>
<sequence>MLNTLIICIFFVIRINAGVIPTSFNITEELDKISKDCLTNAEHHELTGNKYKGHLASFLDWNEIELSVYIIGNSEIRKALGFGPPGPWNNETFPSDERLNAASNLEEYFKLQTTSSVSFSARVHKITEKDFETAIRYLDKRLPGTRLIYRKKVEEFMRDHKTINRKMVDDLTDYIYEIFEKLRDATEEMRWNIRCRLKDRRDYITSYGIFSSLLEK</sequence>
<evidence type="ECO:0000313" key="2">
    <source>
        <dbReference type="EMBL" id="CAI5443400.1"/>
    </source>
</evidence>
<reference evidence="2" key="1">
    <citation type="submission" date="2022-11" db="EMBL/GenBank/DDBJ databases">
        <authorList>
            <person name="Kikuchi T."/>
        </authorList>
    </citation>
    <scope>NUCLEOTIDE SEQUENCE</scope>
    <source>
        <strain evidence="2">PS1010</strain>
    </source>
</reference>
<comment type="caution">
    <text evidence="2">The sequence shown here is derived from an EMBL/GenBank/DDBJ whole genome shotgun (WGS) entry which is preliminary data.</text>
</comment>
<evidence type="ECO:0008006" key="4">
    <source>
        <dbReference type="Google" id="ProtNLM"/>
    </source>
</evidence>
<feature type="chain" id="PRO_5040114743" description="SXP/RAL-2 family protein Ani s 5-like cation-binding domain-containing protein" evidence="1">
    <location>
        <begin position="18"/>
        <end position="216"/>
    </location>
</feature>
<name>A0A9P1IEZ0_9PELO</name>
<protein>
    <recommendedName>
        <fullName evidence="4">SXP/RAL-2 family protein Ani s 5-like cation-binding domain-containing protein</fullName>
    </recommendedName>
</protein>
<organism evidence="2 3">
    <name type="scientific">Caenorhabditis angaria</name>
    <dbReference type="NCBI Taxonomy" id="860376"/>
    <lineage>
        <taxon>Eukaryota</taxon>
        <taxon>Metazoa</taxon>
        <taxon>Ecdysozoa</taxon>
        <taxon>Nematoda</taxon>
        <taxon>Chromadorea</taxon>
        <taxon>Rhabditida</taxon>
        <taxon>Rhabditina</taxon>
        <taxon>Rhabditomorpha</taxon>
        <taxon>Rhabditoidea</taxon>
        <taxon>Rhabditidae</taxon>
        <taxon>Peloderinae</taxon>
        <taxon>Caenorhabditis</taxon>
    </lineage>
</organism>